<dbReference type="EC" id="5.3.1.27" evidence="5"/>
<dbReference type="EC" id="4.1.2.43" evidence="4 5"/>
<dbReference type="CDD" id="cd16841">
    <property type="entry name" value="RraA_family"/>
    <property type="match status" value="1"/>
</dbReference>
<dbReference type="GO" id="GO:0033982">
    <property type="term" value="F:3-dehydro-L-gulonate-6-phosphate decarboxylase activity"/>
    <property type="evidence" value="ECO:0007669"/>
    <property type="project" value="TreeGrafter"/>
</dbReference>
<keyword evidence="2" id="KW-0119">Carbohydrate metabolism</keyword>
<dbReference type="Proteomes" id="UP000567099">
    <property type="component" value="Unassembled WGS sequence"/>
</dbReference>
<evidence type="ECO:0000313" key="4">
    <source>
        <dbReference type="EMBL" id="AVB76946.1"/>
    </source>
</evidence>
<dbReference type="Gene3D" id="3.20.20.70">
    <property type="entry name" value="Aldolase class I"/>
    <property type="match status" value="1"/>
</dbReference>
<organism evidence="4 7">
    <name type="scientific">Methanococcus maripaludis</name>
    <name type="common">Methanococcus deltae</name>
    <dbReference type="NCBI Taxonomy" id="39152"/>
    <lineage>
        <taxon>Archaea</taxon>
        <taxon>Methanobacteriati</taxon>
        <taxon>Methanobacteriota</taxon>
        <taxon>Methanomada group</taxon>
        <taxon>Methanococci</taxon>
        <taxon>Methanococcales</taxon>
        <taxon>Methanococcaceae</taxon>
        <taxon>Methanococcus</taxon>
    </lineage>
</organism>
<dbReference type="SUPFAM" id="SSF89562">
    <property type="entry name" value="RraA-like"/>
    <property type="match status" value="1"/>
</dbReference>
<dbReference type="GO" id="GO:0004590">
    <property type="term" value="F:orotidine-5'-phosphate decarboxylase activity"/>
    <property type="evidence" value="ECO:0007669"/>
    <property type="project" value="InterPro"/>
</dbReference>
<evidence type="ECO:0000313" key="7">
    <source>
        <dbReference type="Proteomes" id="UP000239462"/>
    </source>
</evidence>
<dbReference type="EMBL" id="JACDUO010000001">
    <property type="protein sequence ID" value="MBA2863458.1"/>
    <property type="molecule type" value="Genomic_DNA"/>
</dbReference>
<evidence type="ECO:0000313" key="8">
    <source>
        <dbReference type="Proteomes" id="UP000567099"/>
    </source>
</evidence>
<dbReference type="Gene3D" id="3.50.30.40">
    <property type="entry name" value="Ribonuclease E inhibitor RraA/RraA-like"/>
    <property type="match status" value="1"/>
</dbReference>
<reference evidence="7" key="1">
    <citation type="journal article" date="2018" name="Genome Announc.">
        <title>Complete Genome Sequence of the Methanococcus maripaludis Type Strain JJ (DSM 2067), a Model for Selenoprotein Synthesis in Archaea.</title>
        <authorList>
            <person name="Poehlein A."/>
            <person name="Heym D."/>
            <person name="Quitzke V."/>
            <person name="Fersch J."/>
            <person name="Daniel R."/>
            <person name="Rother M."/>
        </authorList>
    </citation>
    <scope>NUCLEOTIDE SEQUENCE [LARGE SCALE GENOMIC DNA]</scope>
    <source>
        <strain evidence="7">DSM 2067</strain>
    </source>
</reference>
<dbReference type="InterPro" id="IPR017120">
    <property type="entry name" value="Bifunct_HPS/DMK_prd"/>
</dbReference>
<dbReference type="CDD" id="cd04726">
    <property type="entry name" value="KGPDC_HPS"/>
    <property type="match status" value="1"/>
</dbReference>
<dbReference type="GO" id="GO:0006207">
    <property type="term" value="P:'de novo' pyrimidine nucleobase biosynthetic process"/>
    <property type="evidence" value="ECO:0007669"/>
    <property type="project" value="InterPro"/>
</dbReference>
<evidence type="ECO:0000313" key="6">
    <source>
        <dbReference type="EMBL" id="MBB6496538.1"/>
    </source>
</evidence>
<dbReference type="GO" id="GO:0019854">
    <property type="term" value="P:L-ascorbic acid catabolic process"/>
    <property type="evidence" value="ECO:0007669"/>
    <property type="project" value="TreeGrafter"/>
</dbReference>
<keyword evidence="5" id="KW-0413">Isomerase</keyword>
<dbReference type="PANTHER" id="PTHR35039">
    <property type="entry name" value="3-KETO-L-GULONATE-6-PHOSPHATE DECARBOXYLASE SGBH-RELATED"/>
    <property type="match status" value="1"/>
</dbReference>
<dbReference type="GO" id="GO:0043800">
    <property type="term" value="F:6-phospho-3-hexuloisomerase activity"/>
    <property type="evidence" value="ECO:0007669"/>
    <property type="project" value="UniProtKB-EC"/>
</dbReference>
<dbReference type="InterPro" id="IPR013785">
    <property type="entry name" value="Aldolase_TIM"/>
</dbReference>
<dbReference type="GO" id="GO:0043801">
    <property type="term" value="F:hexulose-6-phosphate synthase activity"/>
    <property type="evidence" value="ECO:0007669"/>
    <property type="project" value="UniProtKB-EC"/>
</dbReference>
<gene>
    <name evidence="4" type="primary">hxlA</name>
    <name evidence="5" type="ORF">HNP94_000458</name>
    <name evidence="6" type="ORF">HNP96_000559</name>
    <name evidence="4" type="ORF">MMJJ_15750</name>
</gene>
<dbReference type="GeneID" id="36102659"/>
<accession>A0A2L1CDC0</accession>
<dbReference type="SUPFAM" id="SSF51366">
    <property type="entry name" value="Ribulose-phoshate binding barrel"/>
    <property type="match status" value="1"/>
</dbReference>
<sequence>MQFKSELPPVQVALDLVDLPRAIEIAKEAVLGGATWVEAGTPLIKSEGMNAIRELRKNFPNLTIVADMKTMDAGSTEVEMAAKAGANVILILGVGPDSMIIDAVKAGKKYGVLVGTDLIATEDPVKRAVELEEMGVDIINIHVGLDQQVLNVDPVELVKRVSENCKKAKIAAAGGLNSETAVKAYEAGADIIIAGGTLYKSADPEQTARDIVKSLETGKPVKTDKFKKFNKDELANAFDVVSTSNISDAMHRTGEMKGLKPVWNSEKPLKFAGPAVTVRTYSGDWSKPVSAIDECVAGNVLVIDNCSSEIACWGGLATLSCKTKGLVAIVIDGAVRDVEEILKIGIPVFSRSITPTAGEPKGFGEINAVIECAGRTVEPGDWIVGDENGIIVVPKNEAMEIANRAIDVKEREDRVKEEITRGTTLAKTIRLKDWELKK</sequence>
<evidence type="ECO:0000313" key="5">
    <source>
        <dbReference type="EMBL" id="MBA2863458.1"/>
    </source>
</evidence>
<dbReference type="KEGG" id="mmad:MMJJ_15750"/>
<dbReference type="RefSeq" id="WP_104838330.1">
    <property type="nucleotide sequence ID" value="NZ_CP026606.1"/>
</dbReference>
<dbReference type="NCBIfam" id="NF005442">
    <property type="entry name" value="PRK07028.1"/>
    <property type="match status" value="1"/>
</dbReference>
<dbReference type="Pfam" id="PF03737">
    <property type="entry name" value="RraA-like"/>
    <property type="match status" value="1"/>
</dbReference>
<dbReference type="AlphaFoldDB" id="A0A2L1CDC0"/>
<evidence type="ECO:0000256" key="1">
    <source>
        <dbReference type="ARBA" id="ARBA00023239"/>
    </source>
</evidence>
<name>A0A2L1CDC0_METMI</name>
<reference evidence="5 8" key="3">
    <citation type="submission" date="2020-07" db="EMBL/GenBank/DDBJ databases">
        <title>Genomic Encyclopedia of Type Strains, Phase IV (KMG-V): Genome sequencing to study the core and pangenomes of soil and plant-associated prokaryotes.</title>
        <authorList>
            <person name="Whitman W."/>
        </authorList>
    </citation>
    <scope>NUCLEOTIDE SEQUENCE [LARGE SCALE GENOMIC DNA]</scope>
    <source>
        <strain evidence="5 8">C13</strain>
        <strain evidence="6 9">D1</strain>
    </source>
</reference>
<feature type="domain" description="Orotidine 5'-phosphate decarboxylase" evidence="3">
    <location>
        <begin position="9"/>
        <end position="211"/>
    </location>
</feature>
<dbReference type="EMBL" id="CP026606">
    <property type="protein sequence ID" value="AVB76946.1"/>
    <property type="molecule type" value="Genomic_DNA"/>
</dbReference>
<dbReference type="InterPro" id="IPR001754">
    <property type="entry name" value="OMPdeCOase_dom"/>
</dbReference>
<reference evidence="4" key="2">
    <citation type="submission" date="2018-02" db="EMBL/GenBank/DDBJ databases">
        <title>Complete genome sequence of the Methanococcus maripaludis type strain JJ (DSM 2067), a model for selenoprotein synthesis in Archaea.</title>
        <authorList>
            <person name="Poehlein A."/>
            <person name="Heym D."/>
            <person name="Quitzke V."/>
            <person name="Fersch J."/>
            <person name="Daniel R."/>
            <person name="Rother M."/>
        </authorList>
    </citation>
    <scope>NUCLEOTIDE SEQUENCE [LARGE SCALE GENOMIC DNA]</scope>
    <source>
        <strain evidence="4">DSM 2067</strain>
    </source>
</reference>
<evidence type="ECO:0000259" key="3">
    <source>
        <dbReference type="SMART" id="SM00934"/>
    </source>
</evidence>
<dbReference type="InterPro" id="IPR041710">
    <property type="entry name" value="HPS/KGPDC"/>
</dbReference>
<evidence type="ECO:0000313" key="9">
    <source>
        <dbReference type="Proteomes" id="UP000590564"/>
    </source>
</evidence>
<protein>
    <submittedName>
        <fullName evidence="4 5">3-hexulose-6-phosphate synthase</fullName>
        <ecNumber evidence="4 5">4.1.2.43</ecNumber>
        <ecNumber evidence="5">5.3.1.27</ecNumber>
    </submittedName>
</protein>
<dbReference type="EMBL" id="JACHED010000001">
    <property type="protein sequence ID" value="MBB6496538.1"/>
    <property type="molecule type" value="Genomic_DNA"/>
</dbReference>
<dbReference type="InterPro" id="IPR036704">
    <property type="entry name" value="RraA/RraA-like_sf"/>
</dbReference>
<evidence type="ECO:0000256" key="2">
    <source>
        <dbReference type="ARBA" id="ARBA00023277"/>
    </source>
</evidence>
<dbReference type="InterPro" id="IPR011060">
    <property type="entry name" value="RibuloseP-bd_barrel"/>
</dbReference>
<dbReference type="PANTHER" id="PTHR35039:SF3">
    <property type="entry name" value="3-KETO-L-GULONATE-6-PHOSPHATE DECARBOXYLASE SGBH-RELATED"/>
    <property type="match status" value="1"/>
</dbReference>
<dbReference type="SMART" id="SM00934">
    <property type="entry name" value="OMPdecase"/>
    <property type="match status" value="1"/>
</dbReference>
<dbReference type="InterPro" id="IPR005493">
    <property type="entry name" value="RraA/RraA-like"/>
</dbReference>
<dbReference type="Proteomes" id="UP000239462">
    <property type="component" value="Chromosome"/>
</dbReference>
<dbReference type="PIRSF" id="PIRSF037137">
    <property type="entry name" value="HPS_DMK_prd"/>
    <property type="match status" value="1"/>
</dbReference>
<proteinExistence type="predicted"/>
<dbReference type="Proteomes" id="UP000590564">
    <property type="component" value="Unassembled WGS sequence"/>
</dbReference>
<dbReference type="Pfam" id="PF00215">
    <property type="entry name" value="OMPdecase"/>
    <property type="match status" value="1"/>
</dbReference>
<keyword evidence="1 4" id="KW-0456">Lyase</keyword>